<feature type="domain" description="Acyl-CoA thioester hydrolase/bile acid-CoA amino acid N-acetyltransferase" evidence="4">
    <location>
        <begin position="16"/>
        <end position="142"/>
    </location>
</feature>
<keyword evidence="2" id="KW-0443">Lipid metabolism</keyword>
<evidence type="ECO:0000313" key="6">
    <source>
        <dbReference type="EMBL" id="NWJ06144.1"/>
    </source>
</evidence>
<feature type="non-terminal residue" evidence="6">
    <location>
        <position position="1"/>
    </location>
</feature>
<accession>A0A7K4LN68</accession>
<keyword evidence="7" id="KW-1185">Reference proteome</keyword>
<dbReference type="GO" id="GO:0047617">
    <property type="term" value="F:fatty acyl-CoA hydrolase activity"/>
    <property type="evidence" value="ECO:0007669"/>
    <property type="project" value="TreeGrafter"/>
</dbReference>
<feature type="active site" description="Charge relay system" evidence="3">
    <location>
        <position position="233"/>
    </location>
</feature>
<feature type="domain" description="BAAT/Acyl-CoA thioester hydrolase C-terminal" evidence="5">
    <location>
        <begin position="205"/>
        <end position="412"/>
    </location>
</feature>
<evidence type="ECO:0000313" key="7">
    <source>
        <dbReference type="Proteomes" id="UP000534426"/>
    </source>
</evidence>
<feature type="non-terminal residue" evidence="6">
    <location>
        <position position="414"/>
    </location>
</feature>
<reference evidence="6 7" key="1">
    <citation type="submission" date="2019-09" db="EMBL/GenBank/DDBJ databases">
        <title>Bird 10,000 Genomes (B10K) Project - Family phase.</title>
        <authorList>
            <person name="Zhang G."/>
        </authorList>
    </citation>
    <scope>NUCLEOTIDE SEQUENCE [LARGE SCALE GENOMIC DNA]</scope>
    <source>
        <strain evidence="6">B10K-MSB-37135</strain>
        <tissue evidence="6">Heart</tissue>
    </source>
</reference>
<name>A0A7K4LN68_9AVES</name>
<proteinExistence type="inferred from homology"/>
<evidence type="ECO:0000259" key="4">
    <source>
        <dbReference type="Pfam" id="PF04775"/>
    </source>
</evidence>
<dbReference type="SUPFAM" id="SSF53474">
    <property type="entry name" value="alpha/beta-Hydrolases"/>
    <property type="match status" value="1"/>
</dbReference>
<dbReference type="Proteomes" id="UP000534426">
    <property type="component" value="Unassembled WGS sequence"/>
</dbReference>
<dbReference type="Pfam" id="PF08840">
    <property type="entry name" value="BAAT_C"/>
    <property type="match status" value="1"/>
</dbReference>
<protein>
    <submittedName>
        <fullName evidence="6">ACOT5 thioesterase</fullName>
    </submittedName>
</protein>
<dbReference type="InterPro" id="IPR029058">
    <property type="entry name" value="AB_hydrolase_fold"/>
</dbReference>
<dbReference type="PIRSF" id="PIRSF016521">
    <property type="entry name" value="Acyl-CoA_hydro"/>
    <property type="match status" value="1"/>
</dbReference>
<dbReference type="Pfam" id="PF04775">
    <property type="entry name" value="Bile_Hydr_Trans"/>
    <property type="match status" value="1"/>
</dbReference>
<gene>
    <name evidence="6" type="primary">Acot5</name>
    <name evidence="6" type="ORF">CRYUND_R07252</name>
</gene>
<dbReference type="InterPro" id="IPR014940">
    <property type="entry name" value="BAAT_C"/>
</dbReference>
<dbReference type="GO" id="GO:0006637">
    <property type="term" value="P:acyl-CoA metabolic process"/>
    <property type="evidence" value="ECO:0007669"/>
    <property type="project" value="InterPro"/>
</dbReference>
<feature type="active site" description="Charge relay system" evidence="3">
    <location>
        <position position="361"/>
    </location>
</feature>
<keyword evidence="2" id="KW-0276">Fatty acid metabolism</keyword>
<dbReference type="FunFam" id="3.40.50.1820:FF:000024">
    <property type="entry name" value="acyl-coenzyme A thioesterase 4"/>
    <property type="match status" value="1"/>
</dbReference>
<evidence type="ECO:0000256" key="2">
    <source>
        <dbReference type="ARBA" id="ARBA00022832"/>
    </source>
</evidence>
<dbReference type="InterPro" id="IPR016662">
    <property type="entry name" value="Acyl-CoA_thioEstase_long-chain"/>
</dbReference>
<dbReference type="EMBL" id="VWPW01019416">
    <property type="protein sequence ID" value="NWJ06144.1"/>
    <property type="molecule type" value="Genomic_DNA"/>
</dbReference>
<comment type="similarity">
    <text evidence="1">Belongs to the C/M/P thioester hydrolase family.</text>
</comment>
<dbReference type="FunFam" id="2.60.40.2240:FF:000001">
    <property type="entry name" value="acyl-coenzyme A thioesterase 4"/>
    <property type="match status" value="1"/>
</dbReference>
<dbReference type="Gene3D" id="2.60.40.2240">
    <property type="entry name" value="Acyl-CoA thioester hydrolase/BAAT N-terminal domain"/>
    <property type="match status" value="1"/>
</dbReference>
<evidence type="ECO:0000256" key="3">
    <source>
        <dbReference type="PIRSR" id="PIRSR016521-1"/>
    </source>
</evidence>
<organism evidence="6 7">
    <name type="scientific">Crypturellus undulatus</name>
    <dbReference type="NCBI Taxonomy" id="48396"/>
    <lineage>
        <taxon>Eukaryota</taxon>
        <taxon>Metazoa</taxon>
        <taxon>Chordata</taxon>
        <taxon>Craniata</taxon>
        <taxon>Vertebrata</taxon>
        <taxon>Euteleostomi</taxon>
        <taxon>Archelosauria</taxon>
        <taxon>Archosauria</taxon>
        <taxon>Dinosauria</taxon>
        <taxon>Saurischia</taxon>
        <taxon>Theropoda</taxon>
        <taxon>Coelurosauria</taxon>
        <taxon>Aves</taxon>
        <taxon>Palaeognathae</taxon>
        <taxon>Tinamiformes</taxon>
        <taxon>Tinamidae</taxon>
        <taxon>Crypturellus</taxon>
    </lineage>
</organism>
<evidence type="ECO:0000256" key="1">
    <source>
        <dbReference type="ARBA" id="ARBA00006538"/>
    </source>
</evidence>
<evidence type="ECO:0000259" key="5">
    <source>
        <dbReference type="Pfam" id="PF08840"/>
    </source>
</evidence>
<feature type="active site" description="Charge relay system" evidence="3">
    <location>
        <position position="327"/>
    </location>
</feature>
<dbReference type="AlphaFoldDB" id="A0A7K4LN68"/>
<dbReference type="InterPro" id="IPR042490">
    <property type="entry name" value="Thio_Ohase/BAAT_N"/>
</dbReference>
<sequence length="414" mass="46012">TAPAVRFSPAARSLFDEPLGIAVRGLGPRQPVTLRASVRDEAGERFEATARYEAEESGELDLSRSPALPGGSFSGLEPMGLLWALQPQKPFWCMVKRDVQTPLRLLLEVFEGHGPPLGRLLAEAQHERIFLQDGVQRVPVREGRIRATLFLPPGEAPFPGIIDIHGLEGGLFEHRASLLANHGFATLALAYYRYEDLPQNPTEFHLEYFEEAVNYMLQHPQVKRSKLGLLGYSKGGELCLAMAAFLKNITAVASINSPVAVTAIPLCYKDKIIPSIPAHEERATVKQSNVFDCSDVFDDPFQVPGHQSLIPVEKIEANLLFIAGQDDNLIQSEYFAIETCKRLQAQGKNNFQILSYPGTGHYFDPPFFPLNAIGRHPILLKRTILGGELKAFSKAQVQAWPKIQAFFNKYLNEK</sequence>
<dbReference type="InterPro" id="IPR006862">
    <property type="entry name" value="Thio_Ohase/aa_AcTrfase"/>
</dbReference>
<comment type="caution">
    <text evidence="6">The sequence shown here is derived from an EMBL/GenBank/DDBJ whole genome shotgun (WGS) entry which is preliminary data.</text>
</comment>
<dbReference type="GO" id="GO:0006631">
    <property type="term" value="P:fatty acid metabolic process"/>
    <property type="evidence" value="ECO:0007669"/>
    <property type="project" value="UniProtKB-KW"/>
</dbReference>
<dbReference type="PANTHER" id="PTHR10824">
    <property type="entry name" value="ACYL-COENZYME A THIOESTERASE-RELATED"/>
    <property type="match status" value="1"/>
</dbReference>
<dbReference type="Gene3D" id="3.40.50.1820">
    <property type="entry name" value="alpha/beta hydrolase"/>
    <property type="match status" value="1"/>
</dbReference>
<dbReference type="PANTHER" id="PTHR10824:SF17">
    <property type="entry name" value="ACYL-COENZYME A THIOESTERASE 6"/>
    <property type="match status" value="1"/>
</dbReference>